<feature type="compositionally biased region" description="Polar residues" evidence="1">
    <location>
        <begin position="27"/>
        <end position="41"/>
    </location>
</feature>
<proteinExistence type="predicted"/>
<feature type="compositionally biased region" description="Low complexity" evidence="1">
    <location>
        <begin position="132"/>
        <end position="150"/>
    </location>
</feature>
<feature type="compositionally biased region" description="Low complexity" evidence="1">
    <location>
        <begin position="177"/>
        <end position="198"/>
    </location>
</feature>
<dbReference type="GeneID" id="19237610"/>
<feature type="compositionally biased region" description="Basic and acidic residues" evidence="1">
    <location>
        <begin position="100"/>
        <end position="131"/>
    </location>
</feature>
<dbReference type="RefSeq" id="XP_007803749.1">
    <property type="nucleotide sequence ID" value="XM_007805558.1"/>
</dbReference>
<evidence type="ECO:0000313" key="5">
    <source>
        <dbReference type="Proteomes" id="UP000019373"/>
    </source>
</evidence>
<dbReference type="OrthoDB" id="5422283at2759"/>
<dbReference type="PROSITE" id="PS51938">
    <property type="entry name" value="SUZ_C"/>
    <property type="match status" value="1"/>
</dbReference>
<dbReference type="HOGENOM" id="CLU_060774_0_0_1"/>
<dbReference type="OMA" id="QTFHYLE"/>
<dbReference type="InterPro" id="IPR024642">
    <property type="entry name" value="SUZ-C"/>
</dbReference>
<feature type="compositionally biased region" description="Acidic residues" evidence="1">
    <location>
        <begin position="1"/>
        <end position="11"/>
    </location>
</feature>
<dbReference type="eggNOG" id="ENOG502SDN7">
    <property type="taxonomic scope" value="Eukaryota"/>
</dbReference>
<keyword evidence="5" id="KW-1185">Reference proteome</keyword>
<dbReference type="InterPro" id="IPR024771">
    <property type="entry name" value="SUZ"/>
</dbReference>
<evidence type="ECO:0000259" key="2">
    <source>
        <dbReference type="PROSITE" id="PS51673"/>
    </source>
</evidence>
<dbReference type="Proteomes" id="UP000019373">
    <property type="component" value="Unassembled WGS sequence"/>
</dbReference>
<name>U1GG16_ENDPU</name>
<sequence>MATPDAWDDNWETAADIPSEPAKKPSSKITKAQRRAQQAEFNRQLWEEAEGPREPNYFLETRGVVPKADFKPPPKLLSRKPPTPASGEANGDVSSDEADGEKKKPTIEEQRALAAKEREEKQRKYEERRLELFGSTTATTTKAAGSGTSSPGETPPGSRSSTPNRARGRGGRKNESSSRPLSSASTLSLKPSSLAPSTGGKKELFDPSYNPRPDSMSKRSESREKVIEPIRSPRGPDGSGRGGFGFAPRGGRDGSRAGLDTRSKIDADTRPSLDPRSTGDLSMN</sequence>
<accession>U1GG16</accession>
<protein>
    <submittedName>
        <fullName evidence="4">Uncharacterized protein</fullName>
    </submittedName>
</protein>
<feature type="domain" description="SUZ-C" evidence="3">
    <location>
        <begin position="204"/>
        <end position="248"/>
    </location>
</feature>
<feature type="compositionally biased region" description="Basic and acidic residues" evidence="1">
    <location>
        <begin position="250"/>
        <end position="273"/>
    </location>
</feature>
<dbReference type="PROSITE" id="PS51673">
    <property type="entry name" value="SUZ"/>
    <property type="match status" value="1"/>
</dbReference>
<reference evidence="5" key="1">
    <citation type="journal article" date="2014" name="BMC Genomics">
        <title>Genome characteristics reveal the impact of lichenization on lichen-forming fungus Endocarpon pusillum Hedwig (Verrucariales, Ascomycota).</title>
        <authorList>
            <person name="Wang Y.-Y."/>
            <person name="Liu B."/>
            <person name="Zhang X.-Y."/>
            <person name="Zhou Q.-M."/>
            <person name="Zhang T."/>
            <person name="Li H."/>
            <person name="Yu Y.-F."/>
            <person name="Zhang X.-L."/>
            <person name="Hao X.-Y."/>
            <person name="Wang M."/>
            <person name="Wang L."/>
            <person name="Wei J.-C."/>
        </authorList>
    </citation>
    <scope>NUCLEOTIDE SEQUENCE [LARGE SCALE GENOMIC DNA]</scope>
    <source>
        <strain evidence="5">Z07020 / HMAS-L-300199</strain>
    </source>
</reference>
<feature type="compositionally biased region" description="Basic and acidic residues" evidence="1">
    <location>
        <begin position="215"/>
        <end position="228"/>
    </location>
</feature>
<organism evidence="4 5">
    <name type="scientific">Endocarpon pusillum (strain Z07020 / HMAS-L-300199)</name>
    <name type="common">Lichen-forming fungus</name>
    <dbReference type="NCBI Taxonomy" id="1263415"/>
    <lineage>
        <taxon>Eukaryota</taxon>
        <taxon>Fungi</taxon>
        <taxon>Dikarya</taxon>
        <taxon>Ascomycota</taxon>
        <taxon>Pezizomycotina</taxon>
        <taxon>Eurotiomycetes</taxon>
        <taxon>Chaetothyriomycetidae</taxon>
        <taxon>Verrucariales</taxon>
        <taxon>Verrucariaceae</taxon>
        <taxon>Endocarpon</taxon>
    </lineage>
</organism>
<evidence type="ECO:0000313" key="4">
    <source>
        <dbReference type="EMBL" id="ERF70691.1"/>
    </source>
</evidence>
<feature type="region of interest" description="Disordered" evidence="1">
    <location>
        <begin position="1"/>
        <end position="284"/>
    </location>
</feature>
<gene>
    <name evidence="4" type="ORF">EPUS_02557</name>
</gene>
<feature type="domain" description="SUZ" evidence="2">
    <location>
        <begin position="53"/>
        <end position="137"/>
    </location>
</feature>
<evidence type="ECO:0000256" key="1">
    <source>
        <dbReference type="SAM" id="MobiDB-lite"/>
    </source>
</evidence>
<dbReference type="EMBL" id="KE721301">
    <property type="protein sequence ID" value="ERF70691.1"/>
    <property type="molecule type" value="Genomic_DNA"/>
</dbReference>
<dbReference type="AlphaFoldDB" id="U1GG16"/>
<evidence type="ECO:0000259" key="3">
    <source>
        <dbReference type="PROSITE" id="PS51938"/>
    </source>
</evidence>